<dbReference type="InterPro" id="IPR039567">
    <property type="entry name" value="Gly-zipper"/>
</dbReference>
<dbReference type="AlphaFoldDB" id="A0A5C5VCJ0"/>
<dbReference type="Proteomes" id="UP000316714">
    <property type="component" value="Unassembled WGS sequence"/>
</dbReference>
<feature type="domain" description="Glycine zipper" evidence="1">
    <location>
        <begin position="37"/>
        <end position="79"/>
    </location>
</feature>
<keyword evidence="3" id="KW-1185">Reference proteome</keyword>
<gene>
    <name evidence="2" type="ORF">KOR34_12020</name>
</gene>
<organism evidence="2 3">
    <name type="scientific">Posidoniimonas corsicana</name>
    <dbReference type="NCBI Taxonomy" id="1938618"/>
    <lineage>
        <taxon>Bacteria</taxon>
        <taxon>Pseudomonadati</taxon>
        <taxon>Planctomycetota</taxon>
        <taxon>Planctomycetia</taxon>
        <taxon>Pirellulales</taxon>
        <taxon>Lacipirellulaceae</taxon>
        <taxon>Posidoniimonas</taxon>
    </lineage>
</organism>
<dbReference type="Pfam" id="PF13488">
    <property type="entry name" value="Gly-zipper_Omp"/>
    <property type="match status" value="1"/>
</dbReference>
<evidence type="ECO:0000313" key="3">
    <source>
        <dbReference type="Proteomes" id="UP000316714"/>
    </source>
</evidence>
<sequence length="210" mass="21422">MFGTMTMRTPYAWLTLLAVLAAGCRSPYYADRGAAAGSLAGAGIGALVGSQTGDAGAGAVIGAGIGALTGGAVGGEMDRLAAENRAAIATQMGRQVSAGAATVDEVIAMSKSGVDPRLITQYVQTSGVAHPLTANEVVLLSQNGVPTEAIQAMMNPPAQPAVAQASAAQPVIIEEHHYGAPVFYPPPRHFHHYHRRACGPRVGWSVSVGH</sequence>
<proteinExistence type="predicted"/>
<accession>A0A5C5VCJ0</accession>
<evidence type="ECO:0000313" key="2">
    <source>
        <dbReference type="EMBL" id="TWT36298.1"/>
    </source>
</evidence>
<name>A0A5C5VCJ0_9BACT</name>
<protein>
    <recommendedName>
        <fullName evidence="1">Glycine zipper domain-containing protein</fullName>
    </recommendedName>
</protein>
<comment type="caution">
    <text evidence="2">The sequence shown here is derived from an EMBL/GenBank/DDBJ whole genome shotgun (WGS) entry which is preliminary data.</text>
</comment>
<evidence type="ECO:0000259" key="1">
    <source>
        <dbReference type="Pfam" id="PF13488"/>
    </source>
</evidence>
<dbReference type="EMBL" id="SIHJ01000001">
    <property type="protein sequence ID" value="TWT36298.1"/>
    <property type="molecule type" value="Genomic_DNA"/>
</dbReference>
<reference evidence="2 3" key="1">
    <citation type="submission" date="2019-02" db="EMBL/GenBank/DDBJ databases">
        <title>Deep-cultivation of Planctomycetes and their phenomic and genomic characterization uncovers novel biology.</title>
        <authorList>
            <person name="Wiegand S."/>
            <person name="Jogler M."/>
            <person name="Boedeker C."/>
            <person name="Pinto D."/>
            <person name="Vollmers J."/>
            <person name="Rivas-Marin E."/>
            <person name="Kohn T."/>
            <person name="Peeters S.H."/>
            <person name="Heuer A."/>
            <person name="Rast P."/>
            <person name="Oberbeckmann S."/>
            <person name="Bunk B."/>
            <person name="Jeske O."/>
            <person name="Meyerdierks A."/>
            <person name="Storesund J.E."/>
            <person name="Kallscheuer N."/>
            <person name="Luecker S."/>
            <person name="Lage O.M."/>
            <person name="Pohl T."/>
            <person name="Merkel B.J."/>
            <person name="Hornburger P."/>
            <person name="Mueller R.-W."/>
            <person name="Bruemmer F."/>
            <person name="Labrenz M."/>
            <person name="Spormann A.M."/>
            <person name="Op Den Camp H."/>
            <person name="Overmann J."/>
            <person name="Amann R."/>
            <person name="Jetten M.S.M."/>
            <person name="Mascher T."/>
            <person name="Medema M.H."/>
            <person name="Devos D.P."/>
            <person name="Kaster A.-K."/>
            <person name="Ovreas L."/>
            <person name="Rohde M."/>
            <person name="Galperin M.Y."/>
            <person name="Jogler C."/>
        </authorList>
    </citation>
    <scope>NUCLEOTIDE SEQUENCE [LARGE SCALE GENOMIC DNA]</scope>
    <source>
        <strain evidence="2 3">KOR34</strain>
    </source>
</reference>